<proteinExistence type="predicted"/>
<name>A0A5S4F8C9_9ACTN</name>
<dbReference type="EMBL" id="VCKY01000128">
    <property type="protein sequence ID" value="TMR12900.1"/>
    <property type="molecule type" value="Genomic_DNA"/>
</dbReference>
<accession>A0A5S4F8C9</accession>
<organism evidence="1 2">
    <name type="scientific">Nonomuraea turkmeniaca</name>
    <dbReference type="NCBI Taxonomy" id="103838"/>
    <lineage>
        <taxon>Bacteria</taxon>
        <taxon>Bacillati</taxon>
        <taxon>Actinomycetota</taxon>
        <taxon>Actinomycetes</taxon>
        <taxon>Streptosporangiales</taxon>
        <taxon>Streptosporangiaceae</taxon>
        <taxon>Nonomuraea</taxon>
    </lineage>
</organism>
<sequence>MKFIESLSDRVLSRILREEAASAFVKKGPCIFGYRVVMTCTMDGQGTSCWNKRLVPCGKKSGRGR</sequence>
<keyword evidence="2" id="KW-1185">Reference proteome</keyword>
<evidence type="ECO:0000313" key="2">
    <source>
        <dbReference type="Proteomes" id="UP000309128"/>
    </source>
</evidence>
<dbReference type="RefSeq" id="WP_138670296.1">
    <property type="nucleotide sequence ID" value="NZ_VCKY01000128.1"/>
</dbReference>
<dbReference type="OrthoDB" id="9849081at2"/>
<reference evidence="1 2" key="1">
    <citation type="submission" date="2019-05" db="EMBL/GenBank/DDBJ databases">
        <title>Draft genome sequence of Nonomuraea turkmeniaca DSM 43926.</title>
        <authorList>
            <person name="Saricaoglu S."/>
            <person name="Isik K."/>
        </authorList>
    </citation>
    <scope>NUCLEOTIDE SEQUENCE [LARGE SCALE GENOMIC DNA]</scope>
    <source>
        <strain evidence="1 2">DSM 43926</strain>
    </source>
</reference>
<gene>
    <name evidence="1" type="ORF">ETD86_31675</name>
</gene>
<comment type="caution">
    <text evidence="1">The sequence shown here is derived from an EMBL/GenBank/DDBJ whole genome shotgun (WGS) entry which is preliminary data.</text>
</comment>
<dbReference type="Proteomes" id="UP000309128">
    <property type="component" value="Unassembled WGS sequence"/>
</dbReference>
<dbReference type="AlphaFoldDB" id="A0A5S4F8C9"/>
<evidence type="ECO:0000313" key="1">
    <source>
        <dbReference type="EMBL" id="TMR12900.1"/>
    </source>
</evidence>
<protein>
    <submittedName>
        <fullName evidence="1">Uncharacterized protein</fullName>
    </submittedName>
</protein>